<feature type="chain" id="PRO_5041370028" evidence="1">
    <location>
        <begin position="25"/>
        <end position="91"/>
    </location>
</feature>
<proteinExistence type="predicted"/>
<accession>A0AA50CN28</accession>
<protein>
    <submittedName>
        <fullName evidence="2">Uncharacterized protein</fullName>
    </submittedName>
</protein>
<sequence>MFPSAKLSIACFIAILAATPAALAQGLAPVPGSITFNGQPHTKLTKAPVGSTFSHRLRDAVTGREYIEIYRILPDRSLEIVSRRRYGAFND</sequence>
<organism evidence="2 3">
    <name type="scientific">Shinella sumterensis</name>
    <dbReference type="NCBI Taxonomy" id="1967501"/>
    <lineage>
        <taxon>Bacteria</taxon>
        <taxon>Pseudomonadati</taxon>
        <taxon>Pseudomonadota</taxon>
        <taxon>Alphaproteobacteria</taxon>
        <taxon>Hyphomicrobiales</taxon>
        <taxon>Rhizobiaceae</taxon>
        <taxon>Shinella</taxon>
    </lineage>
</organism>
<feature type="signal peptide" evidence="1">
    <location>
        <begin position="1"/>
        <end position="24"/>
    </location>
</feature>
<gene>
    <name evidence="2" type="ORF">Q9313_08315</name>
</gene>
<dbReference type="RefSeq" id="WP_306038535.1">
    <property type="nucleotide sequence ID" value="NZ_CP132302.1"/>
</dbReference>
<reference evidence="2 3" key="1">
    <citation type="submission" date="2023-08" db="EMBL/GenBank/DDBJ databases">
        <title>Pathogen: clinical or host-associated sample.</title>
        <authorList>
            <person name="Hergert J."/>
            <person name="Casey R."/>
            <person name="Wagner J."/>
            <person name="Young E.L."/>
            <person name="Oakeson K.F."/>
        </authorList>
    </citation>
    <scope>NUCLEOTIDE SEQUENCE [LARGE SCALE GENOMIC DNA]</scope>
    <source>
        <strain evidence="2 3">1760953</strain>
    </source>
</reference>
<keyword evidence="1" id="KW-0732">Signal</keyword>
<evidence type="ECO:0000313" key="2">
    <source>
        <dbReference type="EMBL" id="WLR99008.1"/>
    </source>
</evidence>
<evidence type="ECO:0000313" key="3">
    <source>
        <dbReference type="Proteomes" id="UP001234585"/>
    </source>
</evidence>
<keyword evidence="3" id="KW-1185">Reference proteome</keyword>
<dbReference type="Proteomes" id="UP001234585">
    <property type="component" value="Chromosome"/>
</dbReference>
<dbReference type="AlphaFoldDB" id="A0AA50CN28"/>
<name>A0AA50CN28_9HYPH</name>
<evidence type="ECO:0000256" key="1">
    <source>
        <dbReference type="SAM" id="SignalP"/>
    </source>
</evidence>
<dbReference type="EMBL" id="CP132302">
    <property type="protein sequence ID" value="WLR99008.1"/>
    <property type="molecule type" value="Genomic_DNA"/>
</dbReference>